<dbReference type="RefSeq" id="WP_168908657.1">
    <property type="nucleotide sequence ID" value="NZ_CP051428.1"/>
</dbReference>
<evidence type="ECO:0000259" key="1">
    <source>
        <dbReference type="PROSITE" id="PS51782"/>
    </source>
</evidence>
<evidence type="ECO:0000313" key="2">
    <source>
        <dbReference type="EMBL" id="QJC53114.1"/>
    </source>
</evidence>
<gene>
    <name evidence="2" type="ORF">HGI30_17055</name>
</gene>
<sequence length="245" mass="27511">MAIPIRVNPQPAKAFSGIRLDFNHGTEGWELPVLPAKLSIRRSGSGKDYNLLGAGPIATIEKPGLAEIEFESFFPSQPGPYVATRRILKRPEQFADDIGRWMRSGYPLRFIYARHFDRFENPYTLQIPMTITGFDRWEEAGSPGDVFYSLKLKEYVFYAPVKLQAVKTAAGTTAVAKEPDKRPDLKVPPKAYTMVKGDTLSRISMKLYDGDSSRWPEIQKLNGIGNSELKRLQIGRVLQVPPPKG</sequence>
<name>A0A6H2H097_9BACL</name>
<dbReference type="Gene3D" id="3.10.350.10">
    <property type="entry name" value="LysM domain"/>
    <property type="match status" value="1"/>
</dbReference>
<dbReference type="KEGG" id="palr:HGI30_17055"/>
<evidence type="ECO:0000313" key="3">
    <source>
        <dbReference type="Proteomes" id="UP000502136"/>
    </source>
</evidence>
<protein>
    <submittedName>
        <fullName evidence="2">LysM peptidoglycan-binding domain-containing protein</fullName>
    </submittedName>
</protein>
<dbReference type="PROSITE" id="PS51782">
    <property type="entry name" value="LYSM"/>
    <property type="match status" value="1"/>
</dbReference>
<dbReference type="EMBL" id="CP051428">
    <property type="protein sequence ID" value="QJC53114.1"/>
    <property type="molecule type" value="Genomic_DNA"/>
</dbReference>
<dbReference type="InterPro" id="IPR018392">
    <property type="entry name" value="LysM"/>
</dbReference>
<dbReference type="Proteomes" id="UP000502136">
    <property type="component" value="Chromosome"/>
</dbReference>
<keyword evidence="3" id="KW-1185">Reference proteome</keyword>
<reference evidence="2 3" key="1">
    <citation type="submission" date="2020-04" db="EMBL/GenBank/DDBJ databases">
        <title>Novel Paenibacillus strain UniB2 isolated from commercial digestive syrup.</title>
        <authorList>
            <person name="Thorat V."/>
            <person name="Kirdat K."/>
            <person name="Tiwarekar B."/>
            <person name="Yadav A."/>
        </authorList>
    </citation>
    <scope>NUCLEOTIDE SEQUENCE [LARGE SCALE GENOMIC DNA]</scope>
    <source>
        <strain evidence="2 3">UniB2</strain>
    </source>
</reference>
<dbReference type="CDD" id="cd00118">
    <property type="entry name" value="LysM"/>
    <property type="match status" value="1"/>
</dbReference>
<feature type="domain" description="LysM" evidence="1">
    <location>
        <begin position="190"/>
        <end position="240"/>
    </location>
</feature>
<dbReference type="InterPro" id="IPR036779">
    <property type="entry name" value="LysM_dom_sf"/>
</dbReference>
<organism evidence="2 3">
    <name type="scientific">Paenibacillus albicereus</name>
    <dbReference type="NCBI Taxonomy" id="2726185"/>
    <lineage>
        <taxon>Bacteria</taxon>
        <taxon>Bacillati</taxon>
        <taxon>Bacillota</taxon>
        <taxon>Bacilli</taxon>
        <taxon>Bacillales</taxon>
        <taxon>Paenibacillaceae</taxon>
        <taxon>Paenibacillus</taxon>
    </lineage>
</organism>
<accession>A0A6H2H097</accession>
<dbReference type="Pfam" id="PF01476">
    <property type="entry name" value="LysM"/>
    <property type="match status" value="1"/>
</dbReference>
<dbReference type="AlphaFoldDB" id="A0A6H2H097"/>
<proteinExistence type="predicted"/>